<comment type="caution">
    <text evidence="3">The sequence shown here is derived from an EMBL/GenBank/DDBJ whole genome shotgun (WGS) entry which is preliminary data.</text>
</comment>
<name>A0A835KMT9_9POAL</name>
<evidence type="ECO:0000313" key="4">
    <source>
        <dbReference type="Proteomes" id="UP000636709"/>
    </source>
</evidence>
<sequence>MDVLVFLVKEEYGIARPVLNMLREVAEVAQADRSNLWHQICATEDENVRLREDMEMEQMNFTNKKTALNQQITESEATIGHLRSELKAERDRFTREKKMLSDQMREFENQLEWVRSEKDEQIAKLSAEKRNLQVHLNDAESQLSMVKAQKREELKKVTKEKSTLAERLKNAEASRKRFEDELKRYSAETQTREEIRKSLENEVRRLTQSVGQVEGEKKEKEEQISRCEAYIDGMQSKLQVCQVSTFLFSPLIFLQLFGMYLYLIDYYLNCLVEKMTTISVQYIRTLETSLQEEMARHAPLYGVGVESLSLDELEALANIHEQSLRQIKTIQQRKGSSHLLGGPSLSHIPGLFSSPLPPSPVGTPSSRIPTSPIASNGAGIHRNGHAPGRWFNPT</sequence>
<dbReference type="EMBL" id="JACEFO010001085">
    <property type="protein sequence ID" value="KAF8748432.1"/>
    <property type="molecule type" value="Genomic_DNA"/>
</dbReference>
<reference evidence="3" key="1">
    <citation type="submission" date="2020-07" db="EMBL/GenBank/DDBJ databases">
        <title>Genome sequence and genetic diversity analysis of an under-domesticated orphan crop, white fonio (Digitaria exilis).</title>
        <authorList>
            <person name="Bennetzen J.L."/>
            <person name="Chen S."/>
            <person name="Ma X."/>
            <person name="Wang X."/>
            <person name="Yssel A.E.J."/>
            <person name="Chaluvadi S.R."/>
            <person name="Johnson M."/>
            <person name="Gangashetty P."/>
            <person name="Hamidou F."/>
            <person name="Sanogo M.D."/>
            <person name="Zwaenepoel A."/>
            <person name="Wallace J."/>
            <person name="Van De Peer Y."/>
            <person name="Van Deynze A."/>
        </authorList>
    </citation>
    <scope>NUCLEOTIDE SEQUENCE</scope>
    <source>
        <tissue evidence="3">Leaves</tissue>
    </source>
</reference>
<keyword evidence="4" id="KW-1185">Reference proteome</keyword>
<dbReference type="PANTHER" id="PTHR47242:SF1">
    <property type="entry name" value="TRAF-LIKE FAMILY PROTEIN"/>
    <property type="match status" value="1"/>
</dbReference>
<dbReference type="AlphaFoldDB" id="A0A835KMT9"/>
<protein>
    <submittedName>
        <fullName evidence="3">Uncharacterized protein</fullName>
    </submittedName>
</protein>
<feature type="coiled-coil region" evidence="1">
    <location>
        <begin position="83"/>
        <end position="223"/>
    </location>
</feature>
<evidence type="ECO:0000256" key="2">
    <source>
        <dbReference type="SAM" id="MobiDB-lite"/>
    </source>
</evidence>
<accession>A0A835KMT9</accession>
<organism evidence="3 4">
    <name type="scientific">Digitaria exilis</name>
    <dbReference type="NCBI Taxonomy" id="1010633"/>
    <lineage>
        <taxon>Eukaryota</taxon>
        <taxon>Viridiplantae</taxon>
        <taxon>Streptophyta</taxon>
        <taxon>Embryophyta</taxon>
        <taxon>Tracheophyta</taxon>
        <taxon>Spermatophyta</taxon>
        <taxon>Magnoliopsida</taxon>
        <taxon>Liliopsida</taxon>
        <taxon>Poales</taxon>
        <taxon>Poaceae</taxon>
        <taxon>PACMAD clade</taxon>
        <taxon>Panicoideae</taxon>
        <taxon>Panicodae</taxon>
        <taxon>Paniceae</taxon>
        <taxon>Anthephorinae</taxon>
        <taxon>Digitaria</taxon>
    </lineage>
</organism>
<dbReference type="Gene3D" id="1.10.287.1490">
    <property type="match status" value="1"/>
</dbReference>
<dbReference type="PANTHER" id="PTHR47242">
    <property type="entry name" value="TRAF-LIKE FAMILY PROTEIN"/>
    <property type="match status" value="1"/>
</dbReference>
<gene>
    <name evidence="3" type="ORF">HU200_012914</name>
</gene>
<feature type="region of interest" description="Disordered" evidence="2">
    <location>
        <begin position="356"/>
        <end position="394"/>
    </location>
</feature>
<keyword evidence="1" id="KW-0175">Coiled coil</keyword>
<feature type="compositionally biased region" description="Polar residues" evidence="2">
    <location>
        <begin position="362"/>
        <end position="374"/>
    </location>
</feature>
<dbReference type="Proteomes" id="UP000636709">
    <property type="component" value="Unassembled WGS sequence"/>
</dbReference>
<proteinExistence type="predicted"/>
<evidence type="ECO:0000313" key="3">
    <source>
        <dbReference type="EMBL" id="KAF8748432.1"/>
    </source>
</evidence>
<evidence type="ECO:0000256" key="1">
    <source>
        <dbReference type="SAM" id="Coils"/>
    </source>
</evidence>
<dbReference type="OrthoDB" id="1724494at2759"/>